<organism evidence="1">
    <name type="scientific">hydrothermal vent metagenome</name>
    <dbReference type="NCBI Taxonomy" id="652676"/>
    <lineage>
        <taxon>unclassified sequences</taxon>
        <taxon>metagenomes</taxon>
        <taxon>ecological metagenomes</taxon>
    </lineage>
</organism>
<accession>A0A3B0XF48</accession>
<dbReference type="AlphaFoldDB" id="A0A3B0XF48"/>
<name>A0A3B0XF48_9ZZZZ</name>
<evidence type="ECO:0000313" key="1">
    <source>
        <dbReference type="EMBL" id="VAW62903.1"/>
    </source>
</evidence>
<protein>
    <submittedName>
        <fullName evidence="1">Uncharacterized protein</fullName>
    </submittedName>
</protein>
<gene>
    <name evidence="1" type="ORF">MNBD_GAMMA10-1526</name>
</gene>
<reference evidence="1" key="1">
    <citation type="submission" date="2018-06" db="EMBL/GenBank/DDBJ databases">
        <authorList>
            <person name="Zhirakovskaya E."/>
        </authorList>
    </citation>
    <scope>NUCLEOTIDE SEQUENCE</scope>
</reference>
<dbReference type="EMBL" id="UOFJ01000081">
    <property type="protein sequence ID" value="VAW62903.1"/>
    <property type="molecule type" value="Genomic_DNA"/>
</dbReference>
<feature type="non-terminal residue" evidence="1">
    <location>
        <position position="1"/>
    </location>
</feature>
<proteinExistence type="predicted"/>
<sequence>ARYHAEKIIVSLDIEKKPFGYKLIRGKATSVVPHLIDQWPGSEKNC</sequence>